<reference evidence="3" key="1">
    <citation type="submission" date="2017-05" db="EMBL/GenBank/DDBJ databases">
        <authorList>
            <person name="Ray J."/>
            <person name="Price M."/>
            <person name="Deutschbauer A."/>
        </authorList>
    </citation>
    <scope>NUCLEOTIDE SEQUENCE [LARGE SCALE GENOMIC DNA]</scope>
    <source>
        <strain evidence="3">DSM 19842</strain>
    </source>
</reference>
<organism evidence="2 3">
    <name type="scientific">Pontibacter actiniarum</name>
    <dbReference type="NCBI Taxonomy" id="323450"/>
    <lineage>
        <taxon>Bacteria</taxon>
        <taxon>Pseudomonadati</taxon>
        <taxon>Bacteroidota</taxon>
        <taxon>Cytophagia</taxon>
        <taxon>Cytophagales</taxon>
        <taxon>Hymenobacteraceae</taxon>
        <taxon>Pontibacter</taxon>
    </lineage>
</organism>
<name>A0A1X9YWG0_9BACT</name>
<evidence type="ECO:0000313" key="2">
    <source>
        <dbReference type="EMBL" id="ARS37208.1"/>
    </source>
</evidence>
<gene>
    <name evidence="2" type="ORF">CA264_18215</name>
</gene>
<keyword evidence="3" id="KW-1185">Reference proteome</keyword>
<dbReference type="AlphaFoldDB" id="A0A1X9YWG0"/>
<dbReference type="OrthoDB" id="9966403at2"/>
<dbReference type="RefSeq" id="WP_025608840.1">
    <property type="nucleotide sequence ID" value="NZ_CP021235.1"/>
</dbReference>
<dbReference type="Proteomes" id="UP000266292">
    <property type="component" value="Chromosome"/>
</dbReference>
<evidence type="ECO:0000256" key="1">
    <source>
        <dbReference type="SAM" id="SignalP"/>
    </source>
</evidence>
<evidence type="ECO:0000313" key="3">
    <source>
        <dbReference type="Proteomes" id="UP000266292"/>
    </source>
</evidence>
<feature type="signal peptide" evidence="1">
    <location>
        <begin position="1"/>
        <end position="22"/>
    </location>
</feature>
<protein>
    <submittedName>
        <fullName evidence="2">Uncharacterized protein</fullName>
    </submittedName>
</protein>
<keyword evidence="1" id="KW-0732">Signal</keyword>
<dbReference type="KEGG" id="pact:CA264_18215"/>
<feature type="chain" id="PRO_5010999088" evidence="1">
    <location>
        <begin position="23"/>
        <end position="144"/>
    </location>
</feature>
<sequence length="144" mass="16832">MRKINLLLWALCLALGYRACYAQEPVPPFSDDRLKVMAVVHLLSENKCSHSDFPFLPADAPLGKYRTHLAVKYWKALRNRYKLYPYEVSVNLTVQDGLFRVQRQTDNAFFTALSEQERTEFVRLLNDFSYRHGLAELRSYATRP</sequence>
<proteinExistence type="predicted"/>
<dbReference type="EMBL" id="CP021235">
    <property type="protein sequence ID" value="ARS37208.1"/>
    <property type="molecule type" value="Genomic_DNA"/>
</dbReference>
<accession>A0A1X9YWG0</accession>